<dbReference type="PROSITE" id="PS50181">
    <property type="entry name" value="FBOX"/>
    <property type="match status" value="1"/>
</dbReference>
<name>A0A8E2DUV0_9APHY</name>
<evidence type="ECO:0000313" key="3">
    <source>
        <dbReference type="EMBL" id="OCH95999.1"/>
    </source>
</evidence>
<proteinExistence type="predicted"/>
<accession>A0A8E2DUV0</accession>
<keyword evidence="4" id="KW-1185">Reference proteome</keyword>
<reference evidence="3 4" key="1">
    <citation type="submission" date="2016-07" db="EMBL/GenBank/DDBJ databases">
        <title>Draft genome of the white-rot fungus Obba rivulosa 3A-2.</title>
        <authorList>
            <consortium name="DOE Joint Genome Institute"/>
            <person name="Miettinen O."/>
            <person name="Riley R."/>
            <person name="Acob R."/>
            <person name="Barry K."/>
            <person name="Cullen D."/>
            <person name="De Vries R."/>
            <person name="Hainaut M."/>
            <person name="Hatakka A."/>
            <person name="Henrissat B."/>
            <person name="Hilden K."/>
            <person name="Kuo R."/>
            <person name="Labutti K."/>
            <person name="Lipzen A."/>
            <person name="Makela M.R."/>
            <person name="Sandor L."/>
            <person name="Spatafora J.W."/>
            <person name="Grigoriev I.V."/>
            <person name="Hibbett D.S."/>
        </authorList>
    </citation>
    <scope>NUCLEOTIDE SEQUENCE [LARGE SCALE GENOMIC DNA]</scope>
    <source>
        <strain evidence="3 4">3A-2</strain>
    </source>
</reference>
<sequence length="383" mass="44027">MVSNSFESLPVELIADILSELDLESLITVSYLSHRLHAICSDSSLNPWRRPILRNLRDSNSEYELLLRHLCFRTTVPRQNWLEILSIAKPSYLLFEASLPNLRESEWEEAFRRRFIPGWKRHRKDGSWRAAFLKMLYRTWHRSETSCTSDEAWTKYIVLSRRGTANQLDGASRGFDPITIFNEIKFQDGLAELPTCIRRVVEFADVRIIALGVLHKPRSRLSVNDNARTFLHPPGMRREGEASQNGDPHSMNASQVSFDHMHEDSLPGSSYDREPLVRPDEKYRRLTHPLPAPSHSKYPFYTPSGDDRRWLVNGDLEEGGMQWIGSMMITAQLVGSRWPPMQNEDFVIDMGRGHFASFTWADLEAIAPWLELTAKVDGPGLGH</sequence>
<evidence type="ECO:0000313" key="4">
    <source>
        <dbReference type="Proteomes" id="UP000250043"/>
    </source>
</evidence>
<evidence type="ECO:0000256" key="1">
    <source>
        <dbReference type="SAM" id="MobiDB-lite"/>
    </source>
</evidence>
<dbReference type="InterPro" id="IPR001810">
    <property type="entry name" value="F-box_dom"/>
</dbReference>
<evidence type="ECO:0000259" key="2">
    <source>
        <dbReference type="PROSITE" id="PS50181"/>
    </source>
</evidence>
<protein>
    <recommendedName>
        <fullName evidence="2">F-box domain-containing protein</fullName>
    </recommendedName>
</protein>
<dbReference type="SUPFAM" id="SSF81383">
    <property type="entry name" value="F-box domain"/>
    <property type="match status" value="1"/>
</dbReference>
<dbReference type="Gene3D" id="1.20.1280.50">
    <property type="match status" value="1"/>
</dbReference>
<dbReference type="OrthoDB" id="2532648at2759"/>
<dbReference type="Proteomes" id="UP000250043">
    <property type="component" value="Unassembled WGS sequence"/>
</dbReference>
<feature type="compositionally biased region" description="Polar residues" evidence="1">
    <location>
        <begin position="242"/>
        <end position="254"/>
    </location>
</feature>
<dbReference type="Pfam" id="PF12937">
    <property type="entry name" value="F-box-like"/>
    <property type="match status" value="1"/>
</dbReference>
<dbReference type="InterPro" id="IPR036047">
    <property type="entry name" value="F-box-like_dom_sf"/>
</dbReference>
<feature type="domain" description="F-box" evidence="2">
    <location>
        <begin position="3"/>
        <end position="51"/>
    </location>
</feature>
<organism evidence="3 4">
    <name type="scientific">Obba rivulosa</name>
    <dbReference type="NCBI Taxonomy" id="1052685"/>
    <lineage>
        <taxon>Eukaryota</taxon>
        <taxon>Fungi</taxon>
        <taxon>Dikarya</taxon>
        <taxon>Basidiomycota</taxon>
        <taxon>Agaricomycotina</taxon>
        <taxon>Agaricomycetes</taxon>
        <taxon>Polyporales</taxon>
        <taxon>Gelatoporiaceae</taxon>
        <taxon>Obba</taxon>
    </lineage>
</organism>
<feature type="region of interest" description="Disordered" evidence="1">
    <location>
        <begin position="225"/>
        <end position="254"/>
    </location>
</feature>
<gene>
    <name evidence="3" type="ORF">OBBRIDRAFT_809530</name>
</gene>
<dbReference type="AlphaFoldDB" id="A0A8E2DUV0"/>
<dbReference type="EMBL" id="KV722333">
    <property type="protein sequence ID" value="OCH95999.1"/>
    <property type="molecule type" value="Genomic_DNA"/>
</dbReference>